<evidence type="ECO:0000313" key="2">
    <source>
        <dbReference type="EMBL" id="GAY63746.1"/>
    </source>
</evidence>
<proteinExistence type="predicted"/>
<dbReference type="GO" id="GO:0003676">
    <property type="term" value="F:nucleic acid binding"/>
    <property type="evidence" value="ECO:0007669"/>
    <property type="project" value="InterPro"/>
</dbReference>
<comment type="caution">
    <text evidence="2">The sequence shown here is derived from an EMBL/GenBank/DDBJ whole genome shotgun (WGS) entry which is preliminary data.</text>
</comment>
<evidence type="ECO:0000259" key="1">
    <source>
        <dbReference type="Pfam" id="PF13456"/>
    </source>
</evidence>
<evidence type="ECO:0000313" key="3">
    <source>
        <dbReference type="Proteomes" id="UP000236630"/>
    </source>
</evidence>
<protein>
    <recommendedName>
        <fullName evidence="1">RNase H type-1 domain-containing protein</fullName>
    </recommendedName>
</protein>
<dbReference type="GO" id="GO:0004523">
    <property type="term" value="F:RNA-DNA hybrid ribonuclease activity"/>
    <property type="evidence" value="ECO:0007669"/>
    <property type="project" value="InterPro"/>
</dbReference>
<reference evidence="2 3" key="1">
    <citation type="journal article" date="2017" name="Front. Genet.">
        <title>Draft sequencing of the heterozygous diploid genome of Satsuma (Citrus unshiu Marc.) using a hybrid assembly approach.</title>
        <authorList>
            <person name="Shimizu T."/>
            <person name="Tanizawa Y."/>
            <person name="Mochizuki T."/>
            <person name="Nagasaki H."/>
            <person name="Yoshioka T."/>
            <person name="Toyoda A."/>
            <person name="Fujiyama A."/>
            <person name="Kaminuma E."/>
            <person name="Nakamura Y."/>
        </authorList>
    </citation>
    <scope>NUCLEOTIDE SEQUENCE [LARGE SCALE GENOMIC DNA]</scope>
    <source>
        <strain evidence="3">cv. Miyagawa wase</strain>
    </source>
</reference>
<dbReference type="EMBL" id="BDQV01000369">
    <property type="protein sequence ID" value="GAY63746.1"/>
    <property type="molecule type" value="Genomic_DNA"/>
</dbReference>
<dbReference type="Proteomes" id="UP000236630">
    <property type="component" value="Unassembled WGS sequence"/>
</dbReference>
<dbReference type="InterPro" id="IPR002156">
    <property type="entry name" value="RNaseH_domain"/>
</dbReference>
<sequence length="79" mass="9086">MMTNDYAPLIQAIKDYLKLDWHVSISHIYREANFAADYMANLAFSLPLGFLVYLTPPLGVRSLFLHDFYGVSYPRSVLL</sequence>
<gene>
    <name evidence="2" type="ORF">CUMW_228110</name>
</gene>
<dbReference type="AlphaFoldDB" id="A0A2H5QGK4"/>
<accession>A0A2H5QGK4</accession>
<dbReference type="PANTHER" id="PTHR34023">
    <property type="entry name" value="RNASE H DOMAIN-CONTAINING PROTEIN"/>
    <property type="match status" value="1"/>
</dbReference>
<dbReference type="Pfam" id="PF13456">
    <property type="entry name" value="RVT_3"/>
    <property type="match status" value="1"/>
</dbReference>
<name>A0A2H5QGK4_CITUN</name>
<dbReference type="PANTHER" id="PTHR34023:SF4">
    <property type="entry name" value="RNASE H TYPE-1 DOMAIN-CONTAINING PROTEIN"/>
    <property type="match status" value="1"/>
</dbReference>
<organism evidence="2 3">
    <name type="scientific">Citrus unshiu</name>
    <name type="common">Satsuma mandarin</name>
    <name type="synonym">Citrus nobilis var. unshiu</name>
    <dbReference type="NCBI Taxonomy" id="55188"/>
    <lineage>
        <taxon>Eukaryota</taxon>
        <taxon>Viridiplantae</taxon>
        <taxon>Streptophyta</taxon>
        <taxon>Embryophyta</taxon>
        <taxon>Tracheophyta</taxon>
        <taxon>Spermatophyta</taxon>
        <taxon>Magnoliopsida</taxon>
        <taxon>eudicotyledons</taxon>
        <taxon>Gunneridae</taxon>
        <taxon>Pentapetalae</taxon>
        <taxon>rosids</taxon>
        <taxon>malvids</taxon>
        <taxon>Sapindales</taxon>
        <taxon>Rutaceae</taxon>
        <taxon>Aurantioideae</taxon>
        <taxon>Citrus</taxon>
    </lineage>
</organism>
<feature type="domain" description="RNase H type-1" evidence="1">
    <location>
        <begin position="3"/>
        <end position="43"/>
    </location>
</feature>
<keyword evidence="3" id="KW-1185">Reference proteome</keyword>